<name>A0A5J5AXC2_9ASTE</name>
<protein>
    <submittedName>
        <fullName evidence="1">Uncharacterized protein</fullName>
    </submittedName>
</protein>
<evidence type="ECO:0000313" key="2">
    <source>
        <dbReference type="Proteomes" id="UP000325577"/>
    </source>
</evidence>
<proteinExistence type="predicted"/>
<organism evidence="1 2">
    <name type="scientific">Nyssa sinensis</name>
    <dbReference type="NCBI Taxonomy" id="561372"/>
    <lineage>
        <taxon>Eukaryota</taxon>
        <taxon>Viridiplantae</taxon>
        <taxon>Streptophyta</taxon>
        <taxon>Embryophyta</taxon>
        <taxon>Tracheophyta</taxon>
        <taxon>Spermatophyta</taxon>
        <taxon>Magnoliopsida</taxon>
        <taxon>eudicotyledons</taxon>
        <taxon>Gunneridae</taxon>
        <taxon>Pentapetalae</taxon>
        <taxon>asterids</taxon>
        <taxon>Cornales</taxon>
        <taxon>Nyssaceae</taxon>
        <taxon>Nyssa</taxon>
    </lineage>
</organism>
<dbReference type="AlphaFoldDB" id="A0A5J5AXC2"/>
<dbReference type="Proteomes" id="UP000325577">
    <property type="component" value="Linkage Group LG17"/>
</dbReference>
<evidence type="ECO:0000313" key="1">
    <source>
        <dbReference type="EMBL" id="KAA8535765.1"/>
    </source>
</evidence>
<accession>A0A5J5AXC2</accession>
<sequence length="77" mass="8609">MAGAQYLPEVGILVRTYIPITCPSWEEVKKNHLRDLHDCILIPEEELQIVDCLGSKGRAAYWIFESPKIAGGINLGK</sequence>
<reference evidence="1 2" key="1">
    <citation type="submission" date="2019-09" db="EMBL/GenBank/DDBJ databases">
        <title>A chromosome-level genome assembly of the Chinese tupelo Nyssa sinensis.</title>
        <authorList>
            <person name="Yang X."/>
            <person name="Kang M."/>
            <person name="Yang Y."/>
            <person name="Xiong H."/>
            <person name="Wang M."/>
            <person name="Zhang Z."/>
            <person name="Wang Z."/>
            <person name="Wu H."/>
            <person name="Ma T."/>
            <person name="Liu J."/>
            <person name="Xi Z."/>
        </authorList>
    </citation>
    <scope>NUCLEOTIDE SEQUENCE [LARGE SCALE GENOMIC DNA]</scope>
    <source>
        <strain evidence="1">J267</strain>
        <tissue evidence="1">Leaf</tissue>
    </source>
</reference>
<dbReference type="EMBL" id="CM018040">
    <property type="protein sequence ID" value="KAA8535765.1"/>
    <property type="molecule type" value="Genomic_DNA"/>
</dbReference>
<keyword evidence="2" id="KW-1185">Reference proteome</keyword>
<gene>
    <name evidence="1" type="ORF">F0562_030733</name>
</gene>